<sequence>MNENNKIRIALNIHNIIYKRKNHTSKMYGIQLKQK</sequence>
<name>A0A0F9PVD0_9ZZZZ</name>
<organism evidence="1">
    <name type="scientific">marine sediment metagenome</name>
    <dbReference type="NCBI Taxonomy" id="412755"/>
    <lineage>
        <taxon>unclassified sequences</taxon>
        <taxon>metagenomes</taxon>
        <taxon>ecological metagenomes</taxon>
    </lineage>
</organism>
<reference evidence="1" key="1">
    <citation type="journal article" date="2015" name="Nature">
        <title>Complex archaea that bridge the gap between prokaryotes and eukaryotes.</title>
        <authorList>
            <person name="Spang A."/>
            <person name="Saw J.H."/>
            <person name="Jorgensen S.L."/>
            <person name="Zaremba-Niedzwiedzka K."/>
            <person name="Martijn J."/>
            <person name="Lind A.E."/>
            <person name="van Eijk R."/>
            <person name="Schleper C."/>
            <person name="Guy L."/>
            <person name="Ettema T.J."/>
        </authorList>
    </citation>
    <scope>NUCLEOTIDE SEQUENCE</scope>
</reference>
<accession>A0A0F9PVD0</accession>
<protein>
    <submittedName>
        <fullName evidence="1">Uncharacterized protein</fullName>
    </submittedName>
</protein>
<gene>
    <name evidence="1" type="ORF">LCGC14_0851600</name>
</gene>
<proteinExistence type="predicted"/>
<dbReference type="EMBL" id="LAZR01002541">
    <property type="protein sequence ID" value="KKN28702.1"/>
    <property type="molecule type" value="Genomic_DNA"/>
</dbReference>
<dbReference type="AlphaFoldDB" id="A0A0F9PVD0"/>
<evidence type="ECO:0000313" key="1">
    <source>
        <dbReference type="EMBL" id="KKN28702.1"/>
    </source>
</evidence>
<comment type="caution">
    <text evidence="1">The sequence shown here is derived from an EMBL/GenBank/DDBJ whole genome shotgun (WGS) entry which is preliminary data.</text>
</comment>